<accession>A0ABW7ZCT8</accession>
<evidence type="ECO:0000313" key="1">
    <source>
        <dbReference type="EMBL" id="MFI6505901.1"/>
    </source>
</evidence>
<gene>
    <name evidence="1" type="ORF">ACIBG2_51600</name>
</gene>
<dbReference type="RefSeq" id="WP_397092341.1">
    <property type="nucleotide sequence ID" value="NZ_JBITGY010000027.1"/>
</dbReference>
<protein>
    <submittedName>
        <fullName evidence="1">Uncharacterized protein</fullName>
    </submittedName>
</protein>
<name>A0ABW7ZCT8_9ACTN</name>
<organism evidence="1 2">
    <name type="scientific">Nonomuraea typhae</name>
    <dbReference type="NCBI Taxonomy" id="2603600"/>
    <lineage>
        <taxon>Bacteria</taxon>
        <taxon>Bacillati</taxon>
        <taxon>Actinomycetota</taxon>
        <taxon>Actinomycetes</taxon>
        <taxon>Streptosporangiales</taxon>
        <taxon>Streptosporangiaceae</taxon>
        <taxon>Nonomuraea</taxon>
    </lineage>
</organism>
<keyword evidence="2" id="KW-1185">Reference proteome</keyword>
<reference evidence="1 2" key="1">
    <citation type="submission" date="2024-10" db="EMBL/GenBank/DDBJ databases">
        <title>The Natural Products Discovery Center: Release of the First 8490 Sequenced Strains for Exploring Actinobacteria Biosynthetic Diversity.</title>
        <authorList>
            <person name="Kalkreuter E."/>
            <person name="Kautsar S.A."/>
            <person name="Yang D."/>
            <person name="Bader C.D."/>
            <person name="Teijaro C.N."/>
            <person name="Fluegel L."/>
            <person name="Davis C.M."/>
            <person name="Simpson J.R."/>
            <person name="Lauterbach L."/>
            <person name="Steele A.D."/>
            <person name="Gui C."/>
            <person name="Meng S."/>
            <person name="Li G."/>
            <person name="Viehrig K."/>
            <person name="Ye F."/>
            <person name="Su P."/>
            <person name="Kiefer A.F."/>
            <person name="Nichols A."/>
            <person name="Cepeda A.J."/>
            <person name="Yan W."/>
            <person name="Fan B."/>
            <person name="Jiang Y."/>
            <person name="Adhikari A."/>
            <person name="Zheng C.-J."/>
            <person name="Schuster L."/>
            <person name="Cowan T.M."/>
            <person name="Smanski M.J."/>
            <person name="Chevrette M.G."/>
            <person name="De Carvalho L.P.S."/>
            <person name="Shen B."/>
        </authorList>
    </citation>
    <scope>NUCLEOTIDE SEQUENCE [LARGE SCALE GENOMIC DNA]</scope>
    <source>
        <strain evidence="1 2">NPDC050545</strain>
    </source>
</reference>
<proteinExistence type="predicted"/>
<comment type="caution">
    <text evidence="1">The sequence shown here is derived from an EMBL/GenBank/DDBJ whole genome shotgun (WGS) entry which is preliminary data.</text>
</comment>
<dbReference type="Proteomes" id="UP001612741">
    <property type="component" value="Unassembled WGS sequence"/>
</dbReference>
<evidence type="ECO:0000313" key="2">
    <source>
        <dbReference type="Proteomes" id="UP001612741"/>
    </source>
</evidence>
<sequence length="76" mass="7668">MDDAGDGQRAALAVPLVRNGAAFVEPGDYAFPGDLEQRDAASLVLAVQADGADAGGDGDVFDVEVPPLAPVSRTTV</sequence>
<dbReference type="EMBL" id="JBITGY010000027">
    <property type="protein sequence ID" value="MFI6505901.1"/>
    <property type="molecule type" value="Genomic_DNA"/>
</dbReference>